<gene>
    <name evidence="3" type="ORF">M5J20_05125</name>
</gene>
<evidence type="ECO:0000313" key="4">
    <source>
        <dbReference type="Proteomes" id="UP001204000"/>
    </source>
</evidence>
<evidence type="ECO:0000256" key="1">
    <source>
        <dbReference type="SAM" id="MobiDB-lite"/>
    </source>
</evidence>
<dbReference type="Proteomes" id="UP001204000">
    <property type="component" value="Unassembled WGS sequence"/>
</dbReference>
<keyword evidence="4" id="KW-1185">Reference proteome</keyword>
<comment type="caution">
    <text evidence="3">The sequence shown here is derived from an EMBL/GenBank/DDBJ whole genome shotgun (WGS) entry which is preliminary data.</text>
</comment>
<protein>
    <submittedName>
        <fullName evidence="3">DUF2613 family protein</fullName>
    </submittedName>
</protein>
<name>A0ABT1G0N4_9CORY</name>
<evidence type="ECO:0000256" key="2">
    <source>
        <dbReference type="SAM" id="Phobius"/>
    </source>
</evidence>
<dbReference type="Pfam" id="PF11021">
    <property type="entry name" value="DUF2613"/>
    <property type="match status" value="1"/>
</dbReference>
<dbReference type="EMBL" id="JAMFTQ010000004">
    <property type="protein sequence ID" value="MCP1387570.1"/>
    <property type="molecule type" value="Genomic_DNA"/>
</dbReference>
<sequence>MSHRVEVAPAAPQEGPASGRALSSVLASVVVGVVLGIVGVLGIATFSGQTTVPTGGAVPADQAVLGGPEYGSRQ</sequence>
<organism evidence="3 4">
    <name type="scientific">Corynebacterium stercoris</name>
    <dbReference type="NCBI Taxonomy" id="2943490"/>
    <lineage>
        <taxon>Bacteria</taxon>
        <taxon>Bacillati</taxon>
        <taxon>Actinomycetota</taxon>
        <taxon>Actinomycetes</taxon>
        <taxon>Mycobacteriales</taxon>
        <taxon>Corynebacteriaceae</taxon>
        <taxon>Corynebacterium</taxon>
    </lineage>
</organism>
<evidence type="ECO:0000313" key="3">
    <source>
        <dbReference type="EMBL" id="MCP1387570.1"/>
    </source>
</evidence>
<dbReference type="InterPro" id="IPR022566">
    <property type="entry name" value="DUF2613"/>
</dbReference>
<keyword evidence="2" id="KW-1133">Transmembrane helix</keyword>
<dbReference type="RefSeq" id="WP_253577171.1">
    <property type="nucleotide sequence ID" value="NZ_JAMFTQ010000004.1"/>
</dbReference>
<feature type="region of interest" description="Disordered" evidence="1">
    <location>
        <begin position="55"/>
        <end position="74"/>
    </location>
</feature>
<accession>A0ABT1G0N4</accession>
<keyword evidence="2" id="KW-0812">Transmembrane</keyword>
<keyword evidence="2" id="KW-0472">Membrane</keyword>
<reference evidence="3" key="1">
    <citation type="submission" date="2022-05" db="EMBL/GenBank/DDBJ databases">
        <title>Corynebacterium sp. TA-R-1 sp. nov., isolated from human feces.</title>
        <authorList>
            <person name="Shamsuzzaman M."/>
            <person name="Dahal R.H."/>
        </authorList>
    </citation>
    <scope>NUCLEOTIDE SEQUENCE</scope>
    <source>
        <strain evidence="3">TA-R-1</strain>
    </source>
</reference>
<feature type="transmembrane region" description="Helical" evidence="2">
    <location>
        <begin position="21"/>
        <end position="44"/>
    </location>
</feature>
<proteinExistence type="predicted"/>